<comment type="caution">
    <text evidence="8">The sequence shown here is derived from an EMBL/GenBank/DDBJ whole genome shotgun (WGS) entry which is preliminary data.</text>
</comment>
<evidence type="ECO:0000256" key="3">
    <source>
        <dbReference type="ARBA" id="ARBA00022553"/>
    </source>
</evidence>
<evidence type="ECO:0000256" key="4">
    <source>
        <dbReference type="PROSITE-ProRule" id="PRU00169"/>
    </source>
</evidence>
<evidence type="ECO:0000256" key="5">
    <source>
        <dbReference type="SAM" id="Coils"/>
    </source>
</evidence>
<dbReference type="Pfam" id="PF00072">
    <property type="entry name" value="Response_reg"/>
    <property type="match status" value="1"/>
</dbReference>
<dbReference type="SUPFAM" id="SSF55874">
    <property type="entry name" value="ATPase domain of HSP90 chaperone/DNA topoisomerase II/histidine kinase"/>
    <property type="match status" value="1"/>
</dbReference>
<dbReference type="Pfam" id="PF00512">
    <property type="entry name" value="HisKA"/>
    <property type="match status" value="1"/>
</dbReference>
<feature type="coiled-coil region" evidence="5">
    <location>
        <begin position="125"/>
        <end position="162"/>
    </location>
</feature>
<sequence>MLLSDIQAKLLIVDDLPENLLALEALIKREDRIVYKALSADEALSLLLQHEFAMAILDVQMPGMNGFELAELMRGTAKTKNIPIVFVSAAGREMNYAFKGYESGAVDFLHKPLDIHAVKSKVNVFVELYRQSKAMKQQVEALEQSRREQETLLAQLQLTQVELEHAVRMRDDFMSIVSHEVRTPLNGLILETQLRKMHLARDNAAAFTMDKMQAMVERDERQIQSLIRLIEDMLDVSRIRTGKLSIRPGQFDLAQTVAQLLESFSAQISAAQSSVNFTAEQPVVGQWDEFRIEQVISNLLTNALRYGAKKPIDVSVYIESGQAVVDVRDQGIGISEENQQRVFQQFERVSSSHVIAGLGLGLFISEQIVAAHSGTISVQSALGEGALFRVCLPLVQKT</sequence>
<dbReference type="EMBL" id="JBINXB010000046">
    <property type="protein sequence ID" value="MFH6568579.1"/>
    <property type="molecule type" value="Genomic_DNA"/>
</dbReference>
<dbReference type="SMART" id="SM00448">
    <property type="entry name" value="REC"/>
    <property type="match status" value="1"/>
</dbReference>
<evidence type="ECO:0000313" key="9">
    <source>
        <dbReference type="Proteomes" id="UP001609821"/>
    </source>
</evidence>
<dbReference type="GO" id="GO:0005524">
    <property type="term" value="F:ATP binding"/>
    <property type="evidence" value="ECO:0007669"/>
    <property type="project" value="UniProtKB-KW"/>
</dbReference>
<dbReference type="InterPro" id="IPR003594">
    <property type="entry name" value="HATPase_dom"/>
</dbReference>
<dbReference type="SUPFAM" id="SSF52172">
    <property type="entry name" value="CheY-like"/>
    <property type="match status" value="1"/>
</dbReference>
<dbReference type="PANTHER" id="PTHR43547">
    <property type="entry name" value="TWO-COMPONENT HISTIDINE KINASE"/>
    <property type="match status" value="1"/>
</dbReference>
<dbReference type="SMART" id="SM00387">
    <property type="entry name" value="HATPase_c"/>
    <property type="match status" value="1"/>
</dbReference>
<dbReference type="InterPro" id="IPR036890">
    <property type="entry name" value="HATPase_C_sf"/>
</dbReference>
<evidence type="ECO:0000256" key="1">
    <source>
        <dbReference type="ARBA" id="ARBA00000085"/>
    </source>
</evidence>
<dbReference type="SMART" id="SM00388">
    <property type="entry name" value="HisKA"/>
    <property type="match status" value="1"/>
</dbReference>
<dbReference type="InterPro" id="IPR004358">
    <property type="entry name" value="Sig_transdc_His_kin-like_C"/>
</dbReference>
<dbReference type="Gene3D" id="1.10.287.130">
    <property type="match status" value="1"/>
</dbReference>
<dbReference type="EC" id="2.7.13.3" evidence="2"/>
<dbReference type="SUPFAM" id="SSF47384">
    <property type="entry name" value="Homodimeric domain of signal transducing histidine kinase"/>
    <property type="match status" value="1"/>
</dbReference>
<dbReference type="InterPro" id="IPR001789">
    <property type="entry name" value="Sig_transdc_resp-reg_receiver"/>
</dbReference>
<dbReference type="PROSITE" id="PS50110">
    <property type="entry name" value="RESPONSE_REGULATORY"/>
    <property type="match status" value="1"/>
</dbReference>
<dbReference type="InterPro" id="IPR036097">
    <property type="entry name" value="HisK_dim/P_sf"/>
</dbReference>
<feature type="domain" description="Histidine kinase" evidence="6">
    <location>
        <begin position="176"/>
        <end position="396"/>
    </location>
</feature>
<evidence type="ECO:0000259" key="6">
    <source>
        <dbReference type="PROSITE" id="PS50109"/>
    </source>
</evidence>
<evidence type="ECO:0000256" key="2">
    <source>
        <dbReference type="ARBA" id="ARBA00012438"/>
    </source>
</evidence>
<gene>
    <name evidence="8" type="ORF">ACHMWK_21705</name>
</gene>
<reference evidence="8 9" key="1">
    <citation type="submission" date="2024-10" db="EMBL/GenBank/DDBJ databases">
        <title>Aeromonas and Pseudomonas from the Cagarras Archipelago, Rio de Janeiro, Brazil.</title>
        <authorList>
            <person name="Canellas A.L.B."/>
            <person name="Laport M.S."/>
        </authorList>
    </citation>
    <scope>NUCLEOTIDE SEQUENCE [LARGE SCALE GENOMIC DNA]</scope>
    <source>
        <strain evidence="8 9">CPF-4</strain>
    </source>
</reference>
<keyword evidence="9" id="KW-1185">Reference proteome</keyword>
<comment type="catalytic activity">
    <reaction evidence="1">
        <text>ATP + protein L-histidine = ADP + protein N-phospho-L-histidine.</text>
        <dbReference type="EC" id="2.7.13.3"/>
    </reaction>
</comment>
<dbReference type="CDD" id="cd00082">
    <property type="entry name" value="HisKA"/>
    <property type="match status" value="1"/>
</dbReference>
<keyword evidence="8" id="KW-0067">ATP-binding</keyword>
<evidence type="ECO:0000313" key="8">
    <source>
        <dbReference type="EMBL" id="MFH6568579.1"/>
    </source>
</evidence>
<protein>
    <recommendedName>
        <fullName evidence="2">histidine kinase</fullName>
        <ecNumber evidence="2">2.7.13.3</ecNumber>
    </recommendedName>
</protein>
<feature type="modified residue" description="4-aspartylphosphate" evidence="4">
    <location>
        <position position="58"/>
    </location>
</feature>
<dbReference type="RefSeq" id="WP_261742184.1">
    <property type="nucleotide sequence ID" value="NZ_CAVMKE010000002.1"/>
</dbReference>
<keyword evidence="3 4" id="KW-0597">Phosphoprotein</keyword>
<name>A0ABW7M600_9PSED</name>
<dbReference type="PANTHER" id="PTHR43547:SF2">
    <property type="entry name" value="HYBRID SIGNAL TRANSDUCTION HISTIDINE KINASE C"/>
    <property type="match status" value="1"/>
</dbReference>
<dbReference type="PRINTS" id="PR00344">
    <property type="entry name" value="BCTRLSENSOR"/>
</dbReference>
<dbReference type="Gene3D" id="3.30.565.10">
    <property type="entry name" value="Histidine kinase-like ATPase, C-terminal domain"/>
    <property type="match status" value="1"/>
</dbReference>
<keyword evidence="5" id="KW-0175">Coiled coil</keyword>
<dbReference type="Gene3D" id="3.40.50.2300">
    <property type="match status" value="1"/>
</dbReference>
<dbReference type="InterPro" id="IPR011006">
    <property type="entry name" value="CheY-like_superfamily"/>
</dbReference>
<proteinExistence type="predicted"/>
<keyword evidence="8" id="KW-0547">Nucleotide-binding</keyword>
<accession>A0ABW7M600</accession>
<dbReference type="PROSITE" id="PS50109">
    <property type="entry name" value="HIS_KIN"/>
    <property type="match status" value="1"/>
</dbReference>
<evidence type="ECO:0000259" key="7">
    <source>
        <dbReference type="PROSITE" id="PS50110"/>
    </source>
</evidence>
<dbReference type="InterPro" id="IPR005467">
    <property type="entry name" value="His_kinase_dom"/>
</dbReference>
<dbReference type="InterPro" id="IPR003661">
    <property type="entry name" value="HisK_dim/P_dom"/>
</dbReference>
<feature type="domain" description="Response regulatory" evidence="7">
    <location>
        <begin position="9"/>
        <end position="126"/>
    </location>
</feature>
<organism evidence="8 9">
    <name type="scientific">Pseudomonas kulmbachensis</name>
    <dbReference type="NCBI Taxonomy" id="3043408"/>
    <lineage>
        <taxon>Bacteria</taxon>
        <taxon>Pseudomonadati</taxon>
        <taxon>Pseudomonadota</taxon>
        <taxon>Gammaproteobacteria</taxon>
        <taxon>Pseudomonadales</taxon>
        <taxon>Pseudomonadaceae</taxon>
        <taxon>Pseudomonas</taxon>
    </lineage>
</organism>
<dbReference type="Proteomes" id="UP001609821">
    <property type="component" value="Unassembled WGS sequence"/>
</dbReference>
<dbReference type="Pfam" id="PF02518">
    <property type="entry name" value="HATPase_c"/>
    <property type="match status" value="1"/>
</dbReference>